<evidence type="ECO:0000256" key="5">
    <source>
        <dbReference type="ARBA" id="ARBA00022485"/>
    </source>
</evidence>
<evidence type="ECO:0000256" key="4">
    <source>
        <dbReference type="ARBA" id="ARBA00022432"/>
    </source>
</evidence>
<dbReference type="InterPro" id="IPR005131">
    <property type="entry name" value="Ser_deHydtase_bsu"/>
</dbReference>
<evidence type="ECO:0000256" key="3">
    <source>
        <dbReference type="ARBA" id="ARBA00012093"/>
    </source>
</evidence>
<evidence type="ECO:0000256" key="6">
    <source>
        <dbReference type="ARBA" id="ARBA00022723"/>
    </source>
</evidence>
<name>A0A089NYU6_9HYPH</name>
<reference evidence="12 13" key="1">
    <citation type="journal article" date="2014" name="PLoS ONE">
        <title>Genome Information of Methylobacterium oryzae, a Plant-Probiotic Methylotroph in the Phyllosphere.</title>
        <authorList>
            <person name="Kwak M.J."/>
            <person name="Jeong H."/>
            <person name="Madhaiyan M."/>
            <person name="Lee Y."/>
            <person name="Sa T.M."/>
            <person name="Oh T.K."/>
            <person name="Kim J.F."/>
        </authorList>
    </citation>
    <scope>NUCLEOTIDE SEQUENCE [LARGE SCALE GENOMIC DNA]</scope>
    <source>
        <strain evidence="12 13">CBMB20</strain>
    </source>
</reference>
<evidence type="ECO:0000256" key="10">
    <source>
        <dbReference type="ARBA" id="ARBA00049406"/>
    </source>
</evidence>
<protein>
    <recommendedName>
        <fullName evidence="3">L-serine ammonia-lyase</fullName>
        <ecNumber evidence="3">4.3.1.17</ecNumber>
    </recommendedName>
</protein>
<dbReference type="PANTHER" id="PTHR30182">
    <property type="entry name" value="L-SERINE DEHYDRATASE"/>
    <property type="match status" value="1"/>
</dbReference>
<dbReference type="EC" id="4.3.1.17" evidence="3"/>
<dbReference type="Gene3D" id="3.30.1330.90">
    <property type="entry name" value="D-3-phosphoglycerate dehydrogenase, domain 3"/>
    <property type="match status" value="1"/>
</dbReference>
<comment type="cofactor">
    <cofactor evidence="1">
        <name>[4Fe-4S] cluster</name>
        <dbReference type="ChEBI" id="CHEBI:49883"/>
    </cofactor>
</comment>
<dbReference type="AlphaFoldDB" id="A0A089NYU6"/>
<evidence type="ECO:0000256" key="7">
    <source>
        <dbReference type="ARBA" id="ARBA00023004"/>
    </source>
</evidence>
<keyword evidence="4" id="KW-0312">Gluconeogenesis</keyword>
<gene>
    <name evidence="12" type="ORF">MOC_5386</name>
</gene>
<dbReference type="STRING" id="693986.MOC_5386"/>
<dbReference type="GO" id="GO:0051539">
    <property type="term" value="F:4 iron, 4 sulfur cluster binding"/>
    <property type="evidence" value="ECO:0007669"/>
    <property type="project" value="UniProtKB-KW"/>
</dbReference>
<dbReference type="Proteomes" id="UP000029492">
    <property type="component" value="Chromosome"/>
</dbReference>
<dbReference type="InterPro" id="IPR029009">
    <property type="entry name" value="ASB_dom_sf"/>
</dbReference>
<evidence type="ECO:0000313" key="13">
    <source>
        <dbReference type="Proteomes" id="UP000029492"/>
    </source>
</evidence>
<evidence type="ECO:0000256" key="2">
    <source>
        <dbReference type="ARBA" id="ARBA00008636"/>
    </source>
</evidence>
<accession>A0A089NYU6</accession>
<evidence type="ECO:0000256" key="1">
    <source>
        <dbReference type="ARBA" id="ARBA00001966"/>
    </source>
</evidence>
<dbReference type="Pfam" id="PF03315">
    <property type="entry name" value="SDH_beta"/>
    <property type="match status" value="1"/>
</dbReference>
<dbReference type="GO" id="GO:0003941">
    <property type="term" value="F:L-serine ammonia-lyase activity"/>
    <property type="evidence" value="ECO:0007669"/>
    <property type="project" value="UniProtKB-EC"/>
</dbReference>
<dbReference type="eggNOG" id="COG1760">
    <property type="taxonomic scope" value="Bacteria"/>
</dbReference>
<dbReference type="EMBL" id="CP003811">
    <property type="protein sequence ID" value="AIQ93141.1"/>
    <property type="molecule type" value="Genomic_DNA"/>
</dbReference>
<dbReference type="GO" id="GO:0046872">
    <property type="term" value="F:metal ion binding"/>
    <property type="evidence" value="ECO:0007669"/>
    <property type="project" value="UniProtKB-KW"/>
</dbReference>
<proteinExistence type="inferred from homology"/>
<sequence length="37" mass="4100">MFLSIFDIFKIGVGPSSSHTMGPMLASARFLDALRER</sequence>
<keyword evidence="6" id="KW-0479">Metal-binding</keyword>
<keyword evidence="7" id="KW-0408">Iron</keyword>
<dbReference type="KEGG" id="mor:MOC_5386"/>
<feature type="domain" description="Serine dehydratase beta chain" evidence="11">
    <location>
        <begin position="4"/>
        <end position="36"/>
    </location>
</feature>
<dbReference type="GO" id="GO:0006094">
    <property type="term" value="P:gluconeogenesis"/>
    <property type="evidence" value="ECO:0007669"/>
    <property type="project" value="UniProtKB-KW"/>
</dbReference>
<keyword evidence="5" id="KW-0004">4Fe-4S</keyword>
<evidence type="ECO:0000313" key="12">
    <source>
        <dbReference type="EMBL" id="AIQ93141.1"/>
    </source>
</evidence>
<dbReference type="PANTHER" id="PTHR30182:SF1">
    <property type="entry name" value="L-SERINE DEHYDRATASE 1"/>
    <property type="match status" value="1"/>
</dbReference>
<dbReference type="InterPro" id="IPR051318">
    <property type="entry name" value="Fe-S_L-Ser"/>
</dbReference>
<keyword evidence="8" id="KW-0411">Iron-sulfur</keyword>
<organism evidence="12 13">
    <name type="scientific">Methylobacterium oryzae CBMB20</name>
    <dbReference type="NCBI Taxonomy" id="693986"/>
    <lineage>
        <taxon>Bacteria</taxon>
        <taxon>Pseudomonadati</taxon>
        <taxon>Pseudomonadota</taxon>
        <taxon>Alphaproteobacteria</taxon>
        <taxon>Hyphomicrobiales</taxon>
        <taxon>Methylobacteriaceae</taxon>
        <taxon>Methylobacterium</taxon>
    </lineage>
</organism>
<evidence type="ECO:0000256" key="8">
    <source>
        <dbReference type="ARBA" id="ARBA00023014"/>
    </source>
</evidence>
<comment type="catalytic activity">
    <reaction evidence="10">
        <text>L-serine = pyruvate + NH4(+)</text>
        <dbReference type="Rhea" id="RHEA:19169"/>
        <dbReference type="ChEBI" id="CHEBI:15361"/>
        <dbReference type="ChEBI" id="CHEBI:28938"/>
        <dbReference type="ChEBI" id="CHEBI:33384"/>
        <dbReference type="EC" id="4.3.1.17"/>
    </reaction>
</comment>
<keyword evidence="13" id="KW-1185">Reference proteome</keyword>
<dbReference type="HOGENOM" id="CLU_3345864_0_0_5"/>
<evidence type="ECO:0000256" key="9">
    <source>
        <dbReference type="ARBA" id="ARBA00023239"/>
    </source>
</evidence>
<keyword evidence="9 12" id="KW-0456">Lyase</keyword>
<evidence type="ECO:0000259" key="11">
    <source>
        <dbReference type="Pfam" id="PF03315"/>
    </source>
</evidence>
<comment type="similarity">
    <text evidence="2">Belongs to the iron-sulfur dependent L-serine dehydratase family.</text>
</comment>